<dbReference type="AlphaFoldDB" id="A0A377FRQ3"/>
<reference evidence="1 2" key="1">
    <citation type="submission" date="2018-06" db="EMBL/GenBank/DDBJ databases">
        <authorList>
            <consortium name="Pathogen Informatics"/>
            <person name="Doyle S."/>
        </authorList>
    </citation>
    <scope>NUCLEOTIDE SEQUENCE [LARGE SCALE GENOMIC DNA]</scope>
    <source>
        <strain evidence="1 2">NCTC13163</strain>
    </source>
</reference>
<sequence>MSKIIFSMSQTKQLEENPNVASVSEPSLQYTADFKIKAVRENMERKDPKQIFHGV</sequence>
<organism evidence="1 2">
    <name type="scientific">Exiguobacterium aurantiacum</name>
    <dbReference type="NCBI Taxonomy" id="33987"/>
    <lineage>
        <taxon>Bacteria</taxon>
        <taxon>Bacillati</taxon>
        <taxon>Bacillota</taxon>
        <taxon>Bacilli</taxon>
        <taxon>Bacillales</taxon>
        <taxon>Bacillales Family XII. Incertae Sedis</taxon>
        <taxon>Exiguobacterium</taxon>
    </lineage>
</organism>
<dbReference type="EMBL" id="UGGP01000001">
    <property type="protein sequence ID" value="STO07511.1"/>
    <property type="molecule type" value="Genomic_DNA"/>
</dbReference>
<gene>
    <name evidence="1" type="ORF">NCTC13163_00858</name>
</gene>
<dbReference type="RefSeq" id="WP_160151234.1">
    <property type="nucleotide sequence ID" value="NZ_UGGP01000001.1"/>
</dbReference>
<name>A0A377FRQ3_9BACL</name>
<protein>
    <submittedName>
        <fullName evidence="1">Uncharacterized protein</fullName>
    </submittedName>
</protein>
<dbReference type="STRING" id="1397694.GCA_000702585_01372"/>
<evidence type="ECO:0000313" key="1">
    <source>
        <dbReference type="EMBL" id="STO07511.1"/>
    </source>
</evidence>
<dbReference type="Proteomes" id="UP000254060">
    <property type="component" value="Unassembled WGS sequence"/>
</dbReference>
<proteinExistence type="predicted"/>
<evidence type="ECO:0000313" key="2">
    <source>
        <dbReference type="Proteomes" id="UP000254060"/>
    </source>
</evidence>
<accession>A0A377FRQ3</accession>
<dbReference type="OrthoDB" id="1652943at2"/>